<evidence type="ECO:0000256" key="1">
    <source>
        <dbReference type="ARBA" id="ARBA00023002"/>
    </source>
</evidence>
<dbReference type="EC" id="1.-.-.-" evidence="2"/>
<name>A0AAU2A5R0_9ACTN</name>
<dbReference type="InterPro" id="IPR052019">
    <property type="entry name" value="F420H2_bilvrd_red/Heme_oxyg"/>
</dbReference>
<keyword evidence="1 2" id="KW-0560">Oxidoreductase</keyword>
<dbReference type="AlphaFoldDB" id="A0AAU2A5R0"/>
<dbReference type="InterPro" id="IPR012349">
    <property type="entry name" value="Split_barrel_FMN-bd"/>
</dbReference>
<gene>
    <name evidence="2" type="ORF">OHA22_26680</name>
</gene>
<dbReference type="NCBIfam" id="TIGR03666">
    <property type="entry name" value="Rv2061_F420"/>
    <property type="match status" value="1"/>
</dbReference>
<accession>A0AAU2A5R0</accession>
<reference evidence="2" key="1">
    <citation type="submission" date="2022-10" db="EMBL/GenBank/DDBJ databases">
        <title>The complete genomes of actinobacterial strains from the NBC collection.</title>
        <authorList>
            <person name="Joergensen T.S."/>
            <person name="Alvarez Arevalo M."/>
            <person name="Sterndorff E.B."/>
            <person name="Faurdal D."/>
            <person name="Vuksanovic O."/>
            <person name="Mourched A.-S."/>
            <person name="Charusanti P."/>
            <person name="Shaw S."/>
            <person name="Blin K."/>
            <person name="Weber T."/>
        </authorList>
    </citation>
    <scope>NUCLEOTIDE SEQUENCE</scope>
    <source>
        <strain evidence="2">NBC_00093</strain>
    </source>
</reference>
<proteinExistence type="predicted"/>
<dbReference type="SUPFAM" id="SSF50475">
    <property type="entry name" value="FMN-binding split barrel"/>
    <property type="match status" value="1"/>
</dbReference>
<dbReference type="Gene3D" id="2.30.110.10">
    <property type="entry name" value="Electron Transport, Fmn-binding Protein, Chain A"/>
    <property type="match status" value="1"/>
</dbReference>
<dbReference type="InterPro" id="IPR019965">
    <property type="entry name" value="PPOX_F420-dep_Rv2061_put"/>
</dbReference>
<dbReference type="PANTHER" id="PTHR35176:SF11">
    <property type="entry name" value="PYRIDOXAMINE 5'-PHOSPHATE OXIDASE FAMILY PROTEIN"/>
    <property type="match status" value="1"/>
</dbReference>
<evidence type="ECO:0000313" key="2">
    <source>
        <dbReference type="EMBL" id="WTT18861.1"/>
    </source>
</evidence>
<protein>
    <submittedName>
        <fullName evidence="2">PPOX class F420-dependent oxidoreductase</fullName>
        <ecNumber evidence="2">1.-.-.-</ecNumber>
    </submittedName>
</protein>
<dbReference type="EMBL" id="CP108222">
    <property type="protein sequence ID" value="WTT18861.1"/>
    <property type="molecule type" value="Genomic_DNA"/>
</dbReference>
<dbReference type="GO" id="GO:0070967">
    <property type="term" value="F:coenzyme F420 binding"/>
    <property type="evidence" value="ECO:0007669"/>
    <property type="project" value="TreeGrafter"/>
</dbReference>
<dbReference type="PANTHER" id="PTHR35176">
    <property type="entry name" value="HEME OXYGENASE HI_0854-RELATED"/>
    <property type="match status" value="1"/>
</dbReference>
<organism evidence="2">
    <name type="scientific">Streptomyces sp. NBC_00093</name>
    <dbReference type="NCBI Taxonomy" id="2975649"/>
    <lineage>
        <taxon>Bacteria</taxon>
        <taxon>Bacillati</taxon>
        <taxon>Actinomycetota</taxon>
        <taxon>Actinomycetes</taxon>
        <taxon>Kitasatosporales</taxon>
        <taxon>Streptomycetaceae</taxon>
        <taxon>Streptomyces</taxon>
    </lineage>
</organism>
<dbReference type="GO" id="GO:0016627">
    <property type="term" value="F:oxidoreductase activity, acting on the CH-CH group of donors"/>
    <property type="evidence" value="ECO:0007669"/>
    <property type="project" value="TreeGrafter"/>
</dbReference>
<dbReference type="GO" id="GO:0005829">
    <property type="term" value="C:cytosol"/>
    <property type="evidence" value="ECO:0007669"/>
    <property type="project" value="TreeGrafter"/>
</dbReference>
<sequence length="156" mass="17327">MSTPTPTGPSPSPSPRLAPFVKQWAVLLTSHKKDGSGVGTPVNIAVEGDHAYFRTPGSAWKTKRLRNNPEVEIAPSTLRGAPTGPEIAARARLLDHDSPEDRHAAKLLRRKYPVTHGVLVPLAHKVMGTPTLHYELRVREVREIQEVREVREVREE</sequence>